<name>A0ABQ9UHW1_SAGOE</name>
<dbReference type="Proteomes" id="UP001266305">
    <property type="component" value="Unassembled WGS sequence"/>
</dbReference>
<organism evidence="1 2">
    <name type="scientific">Saguinus oedipus</name>
    <name type="common">Cotton-top tamarin</name>
    <name type="synonym">Oedipomidas oedipus</name>
    <dbReference type="NCBI Taxonomy" id="9490"/>
    <lineage>
        <taxon>Eukaryota</taxon>
        <taxon>Metazoa</taxon>
        <taxon>Chordata</taxon>
        <taxon>Craniata</taxon>
        <taxon>Vertebrata</taxon>
        <taxon>Euteleostomi</taxon>
        <taxon>Mammalia</taxon>
        <taxon>Eutheria</taxon>
        <taxon>Euarchontoglires</taxon>
        <taxon>Primates</taxon>
        <taxon>Haplorrhini</taxon>
        <taxon>Platyrrhini</taxon>
        <taxon>Cebidae</taxon>
        <taxon>Callitrichinae</taxon>
        <taxon>Saguinus</taxon>
    </lineage>
</organism>
<evidence type="ECO:0000313" key="2">
    <source>
        <dbReference type="Proteomes" id="UP001266305"/>
    </source>
</evidence>
<keyword evidence="2" id="KW-1185">Reference proteome</keyword>
<dbReference type="EMBL" id="JASSZA010000012">
    <property type="protein sequence ID" value="KAK2096650.1"/>
    <property type="molecule type" value="Genomic_DNA"/>
</dbReference>
<proteinExistence type="predicted"/>
<sequence length="127" mass="13621">MGTDQAMMRALVQDSGTGERKTDLLSQLQDSEPGSCWVRSLRGEDKAEIQQLGQLASEFFSYELILELSRQRGHHSTVGGEAQPAGAVSTTVGGCQKEAAGVSDNADCTGKAFMEPKEGGDHLKIRH</sequence>
<comment type="caution">
    <text evidence="1">The sequence shown here is derived from an EMBL/GenBank/DDBJ whole genome shotgun (WGS) entry which is preliminary data.</text>
</comment>
<gene>
    <name evidence="1" type="ORF">P7K49_025684</name>
</gene>
<reference evidence="1 2" key="1">
    <citation type="submission" date="2023-05" db="EMBL/GenBank/DDBJ databases">
        <title>B98-5 Cell Line De Novo Hybrid Assembly: An Optical Mapping Approach.</title>
        <authorList>
            <person name="Kananen K."/>
            <person name="Auerbach J.A."/>
            <person name="Kautto E."/>
            <person name="Blachly J.S."/>
        </authorList>
    </citation>
    <scope>NUCLEOTIDE SEQUENCE [LARGE SCALE GENOMIC DNA]</scope>
    <source>
        <strain evidence="1">B95-8</strain>
        <tissue evidence="1">Cell line</tissue>
    </source>
</reference>
<evidence type="ECO:0000313" key="1">
    <source>
        <dbReference type="EMBL" id="KAK2096650.1"/>
    </source>
</evidence>
<protein>
    <submittedName>
        <fullName evidence="1">Uncharacterized protein</fullName>
    </submittedName>
</protein>
<accession>A0ABQ9UHW1</accession>